<evidence type="ECO:0000313" key="2">
    <source>
        <dbReference type="EMBL" id="RVU93028.1"/>
    </source>
</evidence>
<name>A0A2N8PS45_ENTAV</name>
<sequence>MKNYSLNISPQIENDLSEIVFYMKEIGSYETTVAGFLDKNYTAFEFLKVTPLLGQTLAAKIDAPTNMRFYIVEQYIIFYEIVDEIIEITRIISTKKDYIRILGF</sequence>
<protein>
    <submittedName>
        <fullName evidence="2">Type II toxin-antitoxin system RelE/ParE family toxin</fullName>
    </submittedName>
</protein>
<dbReference type="InterPro" id="IPR007712">
    <property type="entry name" value="RelE/ParE_toxin"/>
</dbReference>
<keyword evidence="1" id="KW-1277">Toxin-antitoxin system</keyword>
<proteinExistence type="predicted"/>
<dbReference type="InterPro" id="IPR035093">
    <property type="entry name" value="RelE/ParE_toxin_dom_sf"/>
</dbReference>
<gene>
    <name evidence="2" type="ORF">EK398_21475</name>
</gene>
<dbReference type="AlphaFoldDB" id="A0A2N8PS45"/>
<dbReference type="Pfam" id="PF05016">
    <property type="entry name" value="ParE_toxin"/>
    <property type="match status" value="1"/>
</dbReference>
<reference evidence="2 3" key="1">
    <citation type="submission" date="2018-12" db="EMBL/GenBank/DDBJ databases">
        <title>A novel vanA-carrying plasmid in a clinical isolate of Enterococcus avium.</title>
        <authorList>
            <person name="Bernasconi O.J."/>
            <person name="Luzzaro F."/>
            <person name="Endimiani A."/>
        </authorList>
    </citation>
    <scope>NUCLEOTIDE SEQUENCE [LARGE SCALE GENOMIC DNA]</scope>
    <source>
        <strain evidence="2 3">LC0559/18</strain>
    </source>
</reference>
<dbReference type="RefSeq" id="WP_102872906.1">
    <property type="nucleotide sequence ID" value="NZ_JARPWG010000006.1"/>
</dbReference>
<dbReference type="Gene3D" id="3.30.2310.20">
    <property type="entry name" value="RelE-like"/>
    <property type="match status" value="1"/>
</dbReference>
<evidence type="ECO:0000256" key="1">
    <source>
        <dbReference type="ARBA" id="ARBA00022649"/>
    </source>
</evidence>
<organism evidence="2 3">
    <name type="scientific">Enterococcus avium</name>
    <name type="common">Streptococcus avium</name>
    <dbReference type="NCBI Taxonomy" id="33945"/>
    <lineage>
        <taxon>Bacteria</taxon>
        <taxon>Bacillati</taxon>
        <taxon>Bacillota</taxon>
        <taxon>Bacilli</taxon>
        <taxon>Lactobacillales</taxon>
        <taxon>Enterococcaceae</taxon>
        <taxon>Enterococcus</taxon>
    </lineage>
</organism>
<evidence type="ECO:0000313" key="3">
    <source>
        <dbReference type="Proteomes" id="UP000288388"/>
    </source>
</evidence>
<dbReference type="Proteomes" id="UP000288388">
    <property type="component" value="Unassembled WGS sequence"/>
</dbReference>
<dbReference type="EMBL" id="RYZS01000002">
    <property type="protein sequence ID" value="RVU93028.1"/>
    <property type="molecule type" value="Genomic_DNA"/>
</dbReference>
<comment type="caution">
    <text evidence="2">The sequence shown here is derived from an EMBL/GenBank/DDBJ whole genome shotgun (WGS) entry which is preliminary data.</text>
</comment>
<accession>A0A2N8PS45</accession>